<dbReference type="EMBL" id="JBHFNT010000012">
    <property type="protein sequence ID" value="MFB2833066.1"/>
    <property type="molecule type" value="Genomic_DNA"/>
</dbReference>
<evidence type="ECO:0000313" key="2">
    <source>
        <dbReference type="Proteomes" id="UP001576780"/>
    </source>
</evidence>
<comment type="caution">
    <text evidence="1">The sequence shown here is derived from an EMBL/GenBank/DDBJ whole genome shotgun (WGS) entry which is preliminary data.</text>
</comment>
<evidence type="ECO:0000313" key="1">
    <source>
        <dbReference type="EMBL" id="MFB2833066.1"/>
    </source>
</evidence>
<organism evidence="1 2">
    <name type="scientific">Floridaenema evergladense BLCC-F167</name>
    <dbReference type="NCBI Taxonomy" id="3153639"/>
    <lineage>
        <taxon>Bacteria</taxon>
        <taxon>Bacillati</taxon>
        <taxon>Cyanobacteriota</taxon>
        <taxon>Cyanophyceae</taxon>
        <taxon>Oscillatoriophycideae</taxon>
        <taxon>Aerosakkonematales</taxon>
        <taxon>Aerosakkonemataceae</taxon>
        <taxon>Floridanema</taxon>
        <taxon>Floridanema evergladense</taxon>
    </lineage>
</organism>
<keyword evidence="2" id="KW-1185">Reference proteome</keyword>
<dbReference type="Proteomes" id="UP001576780">
    <property type="component" value="Unassembled WGS sequence"/>
</dbReference>
<accession>A0ABV4WDK1</accession>
<proteinExistence type="predicted"/>
<gene>
    <name evidence="1" type="ORF">ACE1CA_00880</name>
</gene>
<reference evidence="1 2" key="1">
    <citation type="submission" date="2024-09" db="EMBL/GenBank/DDBJ databases">
        <title>Floridaenema gen nov. (Aerosakkonemataceae, Aerosakkonematales ord. nov., Cyanobacteria) from benthic tropical and subtropical fresh waters, with the description of four new species.</title>
        <authorList>
            <person name="Moretto J.A."/>
            <person name="Berthold D.E."/>
            <person name="Lefler F.W."/>
            <person name="Huang I.-S."/>
            <person name="Laughinghouse H. IV."/>
        </authorList>
    </citation>
    <scope>NUCLEOTIDE SEQUENCE [LARGE SCALE GENOMIC DNA]</scope>
    <source>
        <strain evidence="1 2">BLCC-F167</strain>
    </source>
</reference>
<dbReference type="RefSeq" id="WP_413275535.1">
    <property type="nucleotide sequence ID" value="NZ_JBHFNT010000012.1"/>
</dbReference>
<sequence>MGYEMVKLLPNSSRVFPSESTWNQQLQLPNQVAKNQLLEEKVR</sequence>
<name>A0ABV4WDK1_9CYAN</name>
<protein>
    <submittedName>
        <fullName evidence="1">Uncharacterized protein</fullName>
    </submittedName>
</protein>